<feature type="compositionally biased region" description="Basic and acidic residues" evidence="1">
    <location>
        <begin position="305"/>
        <end position="324"/>
    </location>
</feature>
<dbReference type="AlphaFoldDB" id="A0A7S4R262"/>
<protein>
    <submittedName>
        <fullName evidence="2">Uncharacterized protein</fullName>
    </submittedName>
</protein>
<sequence>MFPPQSCGKAAWVDNLGGSFAWILGDWQLEICSSYSCSSCQTDGDAPVEHVQVQLLRSENTQPGHAWDSRHSLTQSDSFDITFTPRSLDPLASTKEVYAASSVTPRQRDLQGQLELPALQSYPIPPGCSPQLPQEDQRRQLLEMYHGFALDLHRGMYLTQLMSDRSYSDIHCQLMEDLSTLKLDQGTGRIVEYPLANVSKVYRLWKAGSKLYTADKKHSSVPADSDQIIVIVFSKRKLAFVFKESKASQRFVFCMELLIWRAQQLAGLPLLRSCCSSRSAPAIPSPGLSMVLRGTHEAPCPTPRLVRDGEGPPPPHRGDGREFDDCTPPEDSSSGVASKASDATPERQEQARHQAYVRGVRTPSKTSSNRSRQPRSEGRSPQREDPSEPDLSAQLLDLGLLRGLQGCGATGDDGDDSEHPL</sequence>
<proteinExistence type="predicted"/>
<name>A0A7S4R262_9DINO</name>
<evidence type="ECO:0000256" key="1">
    <source>
        <dbReference type="SAM" id="MobiDB-lite"/>
    </source>
</evidence>
<gene>
    <name evidence="2" type="ORF">AMON00008_LOCUS28029</name>
</gene>
<feature type="region of interest" description="Disordered" evidence="1">
    <location>
        <begin position="285"/>
        <end position="394"/>
    </location>
</feature>
<dbReference type="EMBL" id="HBNR01040439">
    <property type="protein sequence ID" value="CAE4598878.1"/>
    <property type="molecule type" value="Transcribed_RNA"/>
</dbReference>
<accession>A0A7S4R262</accession>
<evidence type="ECO:0000313" key="2">
    <source>
        <dbReference type="EMBL" id="CAE4598878.1"/>
    </source>
</evidence>
<reference evidence="2" key="1">
    <citation type="submission" date="2021-01" db="EMBL/GenBank/DDBJ databases">
        <authorList>
            <person name="Corre E."/>
            <person name="Pelletier E."/>
            <person name="Niang G."/>
            <person name="Scheremetjew M."/>
            <person name="Finn R."/>
            <person name="Kale V."/>
            <person name="Holt S."/>
            <person name="Cochrane G."/>
            <person name="Meng A."/>
            <person name="Brown T."/>
            <person name="Cohen L."/>
        </authorList>
    </citation>
    <scope>NUCLEOTIDE SEQUENCE</scope>
    <source>
        <strain evidence="2">CCMP3105</strain>
    </source>
</reference>
<feature type="compositionally biased region" description="Basic and acidic residues" evidence="1">
    <location>
        <begin position="374"/>
        <end position="386"/>
    </location>
</feature>
<organism evidence="2">
    <name type="scientific">Alexandrium monilatum</name>
    <dbReference type="NCBI Taxonomy" id="311494"/>
    <lineage>
        <taxon>Eukaryota</taxon>
        <taxon>Sar</taxon>
        <taxon>Alveolata</taxon>
        <taxon>Dinophyceae</taxon>
        <taxon>Gonyaulacales</taxon>
        <taxon>Pyrocystaceae</taxon>
        <taxon>Alexandrium</taxon>
    </lineage>
</organism>